<dbReference type="Proteomes" id="UP000191135">
    <property type="component" value="Chromosome"/>
</dbReference>
<accession>A0A1U9Z1B1</accession>
<comment type="subcellular location">
    <subcellularLocation>
        <location evidence="1">Cell inner membrane</location>
        <topology evidence="1">Multi-pass membrane protein</topology>
    </subcellularLocation>
</comment>
<keyword evidence="2" id="KW-0472">Membrane</keyword>
<organism evidence="4 5">
    <name type="scientific">Martelella mediterranea DSM 17316</name>
    <dbReference type="NCBI Taxonomy" id="1122214"/>
    <lineage>
        <taxon>Bacteria</taxon>
        <taxon>Pseudomonadati</taxon>
        <taxon>Pseudomonadota</taxon>
        <taxon>Alphaproteobacteria</taxon>
        <taxon>Hyphomicrobiales</taxon>
        <taxon>Aurantimonadaceae</taxon>
        <taxon>Martelella</taxon>
    </lineage>
</organism>
<dbReference type="OrthoDB" id="9759894at2"/>
<feature type="transmembrane region" description="Helical" evidence="2">
    <location>
        <begin position="27"/>
        <end position="47"/>
    </location>
</feature>
<dbReference type="eggNOG" id="COG4666">
    <property type="taxonomic scope" value="Bacteria"/>
</dbReference>
<dbReference type="GO" id="GO:0022857">
    <property type="term" value="F:transmembrane transporter activity"/>
    <property type="evidence" value="ECO:0007669"/>
    <property type="project" value="UniProtKB-UniRule"/>
</dbReference>
<feature type="transmembrane region" description="Helical" evidence="2">
    <location>
        <begin position="549"/>
        <end position="566"/>
    </location>
</feature>
<dbReference type="InterPro" id="IPR011853">
    <property type="entry name" value="TRAP_DctM-Dct_fused"/>
</dbReference>
<feature type="transmembrane region" description="Helical" evidence="2">
    <location>
        <begin position="361"/>
        <end position="378"/>
    </location>
</feature>
<feature type="transmembrane region" description="Helical" evidence="2">
    <location>
        <begin position="237"/>
        <end position="259"/>
    </location>
</feature>
<dbReference type="KEGG" id="mmed:Mame_02143"/>
<feature type="transmembrane region" description="Helical" evidence="2">
    <location>
        <begin position="636"/>
        <end position="654"/>
    </location>
</feature>
<dbReference type="AlphaFoldDB" id="A0A1U9Z1B1"/>
<keyword evidence="1" id="KW-0997">Cell inner membrane</keyword>
<feature type="transmembrane region" description="Helical" evidence="2">
    <location>
        <begin position="89"/>
        <end position="113"/>
    </location>
</feature>
<dbReference type="PANTHER" id="PTHR43849">
    <property type="entry name" value="BLL3936 PROTEIN"/>
    <property type="match status" value="1"/>
</dbReference>
<dbReference type="STRING" id="1122214.Mame_02143"/>
<feature type="transmembrane region" description="Helical" evidence="2">
    <location>
        <begin position="197"/>
        <end position="217"/>
    </location>
</feature>
<dbReference type="GO" id="GO:0005886">
    <property type="term" value="C:plasma membrane"/>
    <property type="evidence" value="ECO:0007669"/>
    <property type="project" value="UniProtKB-SubCell"/>
</dbReference>
<evidence type="ECO:0000256" key="2">
    <source>
        <dbReference type="SAM" id="Phobius"/>
    </source>
</evidence>
<keyword evidence="1" id="KW-1003">Cell membrane</keyword>
<keyword evidence="2" id="KW-1133">Transmembrane helix</keyword>
<dbReference type="NCBIfam" id="TIGR02123">
    <property type="entry name" value="TRAP_fused"/>
    <property type="match status" value="1"/>
</dbReference>
<feature type="transmembrane region" description="Helical" evidence="2">
    <location>
        <begin position="572"/>
        <end position="594"/>
    </location>
</feature>
<keyword evidence="1" id="KW-0813">Transport</keyword>
<keyword evidence="5" id="KW-1185">Reference proteome</keyword>
<dbReference type="InterPro" id="IPR010656">
    <property type="entry name" value="DctM"/>
</dbReference>
<feature type="transmembrane region" description="Helical" evidence="2">
    <location>
        <begin position="119"/>
        <end position="136"/>
    </location>
</feature>
<feature type="transmembrane region" description="Helical" evidence="2">
    <location>
        <begin position="384"/>
        <end position="399"/>
    </location>
</feature>
<evidence type="ECO:0000259" key="3">
    <source>
        <dbReference type="Pfam" id="PF06808"/>
    </source>
</evidence>
<feature type="transmembrane region" description="Helical" evidence="2">
    <location>
        <begin position="505"/>
        <end position="528"/>
    </location>
</feature>
<feature type="transmembrane region" description="Helical" evidence="2">
    <location>
        <begin position="451"/>
        <end position="473"/>
    </location>
</feature>
<evidence type="ECO:0000313" key="4">
    <source>
        <dbReference type="EMBL" id="AQZ51481.1"/>
    </source>
</evidence>
<dbReference type="RefSeq" id="WP_018062650.1">
    <property type="nucleotide sequence ID" value="NZ_AQWH01000001.1"/>
</dbReference>
<sequence length="663" mass="70145">MSDTTVNNDVSGGDTVSARELGGAARWIARLATVALIVLSINQAFNISSRMGYTLIEQQYLYTVLFLTIPVAFLLFPMRASQAKRGPTIIDWVLAGLSAACFIFFIYYAYSIIRYGWEMMPPFNTVIVGAVLWVLVIEAARRAGGLVLAVIVLFFSAYPLFADKLPGPISAFASPFEYVAAYHAMSLESMMGIPLRAFANLVFGFILFGVALEHTGAGRFFINLAFALLGHVRGGPAKVAIMSSGLMGSLSGSVVTNVLTTGVMTIPAMKRSGMKGVTAAAIETCASTGGVLMPPVMGAAAFVMASFLQVSYSTIALAAAIPALLYFFGLFIQIDARAARDGLKGLPEAELPDLKQTLKEGWHHSFAIVLLVFMLLVMRQESLAPYYATAILLIINQIVSKDGRWGRKEVLAFIDGSAQLFSNLAAILAGVGMIVGGLSMTGLAGTLVNDLLFIAGGNPYVLLIMGAVTSLVLGVGMPSTACYIFLAIMLAPALIQAGLEPIAVHLFIFYWGMLSYITPPLALGAFAAASVAKTPPMQTGYESMKIGSVIYFIPFFFVLDPGLVLVGHWQNIVFSSALAVFGVFIFAGAIQGYLAGIGPLFTRTPAGLLLRVPILVGAVLIALPGEAIPGVSDVELLIAGLALIAPILTAAFILNRRTAVAAA</sequence>
<dbReference type="Pfam" id="PF06808">
    <property type="entry name" value="DctM"/>
    <property type="match status" value="1"/>
</dbReference>
<feature type="transmembrane region" description="Helical" evidence="2">
    <location>
        <begin position="280"/>
        <end position="304"/>
    </location>
</feature>
<proteinExistence type="predicted"/>
<feature type="transmembrane region" description="Helical" evidence="2">
    <location>
        <begin position="420"/>
        <end position="445"/>
    </location>
</feature>
<feature type="domain" description="TRAP C4-dicarboxylate transport system permease DctM subunit" evidence="3">
    <location>
        <begin position="131"/>
        <end position="568"/>
    </location>
</feature>
<evidence type="ECO:0000313" key="5">
    <source>
        <dbReference type="Proteomes" id="UP000191135"/>
    </source>
</evidence>
<reference evidence="4 5" key="1">
    <citation type="submission" date="2017-03" db="EMBL/GenBank/DDBJ databases">
        <title>Foreign affairs: Plasmid Transfer between Roseobacters and Rhizobia.</title>
        <authorList>
            <person name="Bartling P."/>
            <person name="Bunk B."/>
            <person name="Overmann J."/>
            <person name="Brinkmann H."/>
            <person name="Petersen J."/>
        </authorList>
    </citation>
    <scope>NUCLEOTIDE SEQUENCE [LARGE SCALE GENOMIC DNA]</scope>
    <source>
        <strain evidence="4 5">MACL11</strain>
    </source>
</reference>
<feature type="transmembrane region" description="Helical" evidence="2">
    <location>
        <begin position="310"/>
        <end position="332"/>
    </location>
</feature>
<feature type="transmembrane region" description="Helical" evidence="2">
    <location>
        <begin position="59"/>
        <end position="77"/>
    </location>
</feature>
<feature type="transmembrane region" description="Helical" evidence="2">
    <location>
        <begin position="606"/>
        <end position="624"/>
    </location>
</feature>
<keyword evidence="2" id="KW-0812">Transmembrane</keyword>
<evidence type="ECO:0000256" key="1">
    <source>
        <dbReference type="RuleBase" id="RU369079"/>
    </source>
</evidence>
<gene>
    <name evidence="4" type="primary">siaT_15</name>
    <name evidence="4" type="ORF">Mame_02143</name>
</gene>
<dbReference type="PANTHER" id="PTHR43849:SF2">
    <property type="entry name" value="BLL3936 PROTEIN"/>
    <property type="match status" value="1"/>
</dbReference>
<feature type="transmembrane region" description="Helical" evidence="2">
    <location>
        <begin position="143"/>
        <end position="161"/>
    </location>
</feature>
<name>A0A1U9Z1B1_9HYPH</name>
<comment type="function">
    <text evidence="1">Part of the tripartite ATP-independent periplasmic (TRAP) transport system.</text>
</comment>
<dbReference type="EMBL" id="CP020330">
    <property type="protein sequence ID" value="AQZ51481.1"/>
    <property type="molecule type" value="Genomic_DNA"/>
</dbReference>
<protein>
    <submittedName>
        <fullName evidence="4">Neu5Ac permease</fullName>
    </submittedName>
</protein>
<feature type="transmembrane region" description="Helical" evidence="2">
    <location>
        <begin position="480"/>
        <end position="499"/>
    </location>
</feature>